<protein>
    <submittedName>
        <fullName evidence="3">Uncharacterized protein</fullName>
    </submittedName>
</protein>
<dbReference type="SUPFAM" id="SSF46689">
    <property type="entry name" value="Homeodomain-like"/>
    <property type="match status" value="1"/>
</dbReference>
<feature type="compositionally biased region" description="Low complexity" evidence="2">
    <location>
        <begin position="80"/>
        <end position="100"/>
    </location>
</feature>
<comment type="subcellular location">
    <subcellularLocation>
        <location evidence="1">Nucleus</location>
    </subcellularLocation>
</comment>
<dbReference type="EMBL" id="JAJSOF020000013">
    <property type="protein sequence ID" value="KAJ4443094.1"/>
    <property type="molecule type" value="Genomic_DNA"/>
</dbReference>
<feature type="compositionally biased region" description="Low complexity" evidence="2">
    <location>
        <begin position="1"/>
        <end position="21"/>
    </location>
</feature>
<feature type="compositionally biased region" description="Low complexity" evidence="2">
    <location>
        <begin position="38"/>
        <end position="72"/>
    </location>
</feature>
<dbReference type="Proteomes" id="UP001148838">
    <property type="component" value="Unassembled WGS sequence"/>
</dbReference>
<sequence>MAVFYNGCSSSSGRSSGRIGSINGGGGSTIAMSDDSIISSNGRRVSKSSGSGSIGNSGSNDSSSYIGSSGDNISHDYSINSGYTNGNSSSGGDRSGNSNVGQKIVFLPQQGFRMRETGHEIGRRHSDVVRTWNLYRMTQNVENLPRSDRPRSTTPAEDRYLRITVQGNREDNATQLRHALQSEKVSTWTTYTPRDIYEQHR</sequence>
<evidence type="ECO:0000256" key="2">
    <source>
        <dbReference type="SAM" id="MobiDB-lite"/>
    </source>
</evidence>
<evidence type="ECO:0000313" key="4">
    <source>
        <dbReference type="Proteomes" id="UP001148838"/>
    </source>
</evidence>
<comment type="caution">
    <text evidence="3">The sequence shown here is derived from an EMBL/GenBank/DDBJ whole genome shotgun (WGS) entry which is preliminary data.</text>
</comment>
<evidence type="ECO:0000256" key="1">
    <source>
        <dbReference type="ARBA" id="ARBA00004123"/>
    </source>
</evidence>
<proteinExistence type="predicted"/>
<gene>
    <name evidence="3" type="ORF">ANN_04744</name>
</gene>
<reference evidence="3 4" key="1">
    <citation type="journal article" date="2022" name="Allergy">
        <title>Genome assembly and annotation of Periplaneta americana reveal a comprehensive cockroach allergen profile.</title>
        <authorList>
            <person name="Wang L."/>
            <person name="Xiong Q."/>
            <person name="Saelim N."/>
            <person name="Wang L."/>
            <person name="Nong W."/>
            <person name="Wan A.T."/>
            <person name="Shi M."/>
            <person name="Liu X."/>
            <person name="Cao Q."/>
            <person name="Hui J.H.L."/>
            <person name="Sookrung N."/>
            <person name="Leung T.F."/>
            <person name="Tungtrongchitr A."/>
            <person name="Tsui S.K.W."/>
        </authorList>
    </citation>
    <scope>NUCLEOTIDE SEQUENCE [LARGE SCALE GENOMIC DNA]</scope>
    <source>
        <strain evidence="3">PWHHKU_190912</strain>
    </source>
</reference>
<evidence type="ECO:0000313" key="3">
    <source>
        <dbReference type="EMBL" id="KAJ4443094.1"/>
    </source>
</evidence>
<dbReference type="InterPro" id="IPR009057">
    <property type="entry name" value="Homeodomain-like_sf"/>
</dbReference>
<organism evidence="3 4">
    <name type="scientific">Periplaneta americana</name>
    <name type="common">American cockroach</name>
    <name type="synonym">Blatta americana</name>
    <dbReference type="NCBI Taxonomy" id="6978"/>
    <lineage>
        <taxon>Eukaryota</taxon>
        <taxon>Metazoa</taxon>
        <taxon>Ecdysozoa</taxon>
        <taxon>Arthropoda</taxon>
        <taxon>Hexapoda</taxon>
        <taxon>Insecta</taxon>
        <taxon>Pterygota</taxon>
        <taxon>Neoptera</taxon>
        <taxon>Polyneoptera</taxon>
        <taxon>Dictyoptera</taxon>
        <taxon>Blattodea</taxon>
        <taxon>Blattoidea</taxon>
        <taxon>Blattidae</taxon>
        <taxon>Blattinae</taxon>
        <taxon>Periplaneta</taxon>
    </lineage>
</organism>
<name>A0ABQ8T9B0_PERAM</name>
<keyword evidence="4" id="KW-1185">Reference proteome</keyword>
<accession>A0ABQ8T9B0</accession>
<feature type="region of interest" description="Disordered" evidence="2">
    <location>
        <begin position="1"/>
        <end position="100"/>
    </location>
</feature>